<dbReference type="EMBL" id="AMQM01007068">
    <property type="status" value="NOT_ANNOTATED_CDS"/>
    <property type="molecule type" value="Genomic_DNA"/>
</dbReference>
<dbReference type="PANTHER" id="PTHR24349">
    <property type="entry name" value="SERINE/THREONINE-PROTEIN KINASE"/>
    <property type="match status" value="1"/>
</dbReference>
<dbReference type="PROSITE" id="PS00108">
    <property type="entry name" value="PROTEIN_KINASE_ST"/>
    <property type="match status" value="1"/>
</dbReference>
<dbReference type="EMBL" id="KB097558">
    <property type="protein sequence ID" value="ESN94906.1"/>
    <property type="molecule type" value="Genomic_DNA"/>
</dbReference>
<dbReference type="FunFam" id="1.10.510.10:FF:002203">
    <property type="entry name" value="Uncharacterized protein"/>
    <property type="match status" value="1"/>
</dbReference>
<evidence type="ECO:0000256" key="3">
    <source>
        <dbReference type="ARBA" id="ARBA00022679"/>
    </source>
</evidence>
<reference evidence="12" key="1">
    <citation type="submission" date="2012-12" db="EMBL/GenBank/DDBJ databases">
        <authorList>
            <person name="Hellsten U."/>
            <person name="Grimwood J."/>
            <person name="Chapman J.A."/>
            <person name="Shapiro H."/>
            <person name="Aerts A."/>
            <person name="Otillar R.P."/>
            <person name="Terry A.Y."/>
            <person name="Boore J.L."/>
            <person name="Simakov O."/>
            <person name="Marletaz F."/>
            <person name="Cho S.-J."/>
            <person name="Edsinger-Gonzales E."/>
            <person name="Havlak P."/>
            <person name="Kuo D.-H."/>
            <person name="Larsson T."/>
            <person name="Lv J."/>
            <person name="Arendt D."/>
            <person name="Savage R."/>
            <person name="Osoegawa K."/>
            <person name="de Jong P."/>
            <person name="Lindberg D.R."/>
            <person name="Seaver E.C."/>
            <person name="Weisblat D.A."/>
            <person name="Putnam N.H."/>
            <person name="Grigoriev I.V."/>
            <person name="Rokhsar D.S."/>
        </authorList>
    </citation>
    <scope>NUCLEOTIDE SEQUENCE</scope>
</reference>
<gene>
    <name evidence="11" type="primary">20212764</name>
    <name evidence="10" type="ORF">HELRODRAFT_193759</name>
</gene>
<reference evidence="10 12" key="2">
    <citation type="journal article" date="2013" name="Nature">
        <title>Insights into bilaterian evolution from three spiralian genomes.</title>
        <authorList>
            <person name="Simakov O."/>
            <person name="Marletaz F."/>
            <person name="Cho S.J."/>
            <person name="Edsinger-Gonzales E."/>
            <person name="Havlak P."/>
            <person name="Hellsten U."/>
            <person name="Kuo D.H."/>
            <person name="Larsson T."/>
            <person name="Lv J."/>
            <person name="Arendt D."/>
            <person name="Savage R."/>
            <person name="Osoegawa K."/>
            <person name="de Jong P."/>
            <person name="Grimwood J."/>
            <person name="Chapman J.A."/>
            <person name="Shapiro H."/>
            <person name="Aerts A."/>
            <person name="Otillar R.P."/>
            <person name="Terry A.Y."/>
            <person name="Boore J.L."/>
            <person name="Grigoriev I.V."/>
            <person name="Lindberg D.R."/>
            <person name="Seaver E.C."/>
            <person name="Weisblat D.A."/>
            <person name="Putnam N.H."/>
            <person name="Rokhsar D.S."/>
        </authorList>
    </citation>
    <scope>NUCLEOTIDE SEQUENCE</scope>
</reference>
<dbReference type="GO" id="GO:0005634">
    <property type="term" value="C:nucleus"/>
    <property type="evidence" value="ECO:0000318"/>
    <property type="project" value="GO_Central"/>
</dbReference>
<feature type="domain" description="Protein kinase" evidence="9">
    <location>
        <begin position="21"/>
        <end position="294"/>
    </location>
</feature>
<dbReference type="GeneID" id="20212764"/>
<feature type="binding site" evidence="7">
    <location>
        <position position="50"/>
    </location>
    <ligand>
        <name>ATP</name>
        <dbReference type="ChEBI" id="CHEBI:30616"/>
    </ligand>
</feature>
<dbReference type="GO" id="GO:0035556">
    <property type="term" value="P:intracellular signal transduction"/>
    <property type="evidence" value="ECO:0000318"/>
    <property type="project" value="GO_Central"/>
</dbReference>
<dbReference type="PROSITE" id="PS00107">
    <property type="entry name" value="PROTEIN_KINASE_ATP"/>
    <property type="match status" value="1"/>
</dbReference>
<evidence type="ECO:0000256" key="8">
    <source>
        <dbReference type="RuleBase" id="RU000304"/>
    </source>
</evidence>
<keyword evidence="3" id="KW-0808">Transferase</keyword>
<keyword evidence="2 8" id="KW-0723">Serine/threonine-protein kinase</keyword>
<dbReference type="SUPFAM" id="SSF56112">
    <property type="entry name" value="Protein kinase-like (PK-like)"/>
    <property type="match status" value="1"/>
</dbReference>
<dbReference type="PROSITE" id="PS50011">
    <property type="entry name" value="PROTEIN_KINASE_DOM"/>
    <property type="match status" value="1"/>
</dbReference>
<dbReference type="InterPro" id="IPR011009">
    <property type="entry name" value="Kinase-like_dom_sf"/>
</dbReference>
<dbReference type="Gene3D" id="3.30.200.20">
    <property type="entry name" value="Phosphorylase Kinase, domain 1"/>
    <property type="match status" value="1"/>
</dbReference>
<dbReference type="GO" id="GO:0005516">
    <property type="term" value="F:calmodulin binding"/>
    <property type="evidence" value="ECO:0000318"/>
    <property type="project" value="GO_Central"/>
</dbReference>
<dbReference type="HOGENOM" id="CLU_000288_63_0_1"/>
<evidence type="ECO:0000256" key="1">
    <source>
        <dbReference type="ARBA" id="ARBA00006692"/>
    </source>
</evidence>
<dbReference type="CTD" id="20212764"/>
<evidence type="ECO:0000256" key="5">
    <source>
        <dbReference type="ARBA" id="ARBA00022777"/>
    </source>
</evidence>
<proteinExistence type="inferred from homology"/>
<organism evidence="11 12">
    <name type="scientific">Helobdella robusta</name>
    <name type="common">Californian leech</name>
    <dbReference type="NCBI Taxonomy" id="6412"/>
    <lineage>
        <taxon>Eukaryota</taxon>
        <taxon>Metazoa</taxon>
        <taxon>Spiralia</taxon>
        <taxon>Lophotrochozoa</taxon>
        <taxon>Annelida</taxon>
        <taxon>Clitellata</taxon>
        <taxon>Hirudinea</taxon>
        <taxon>Rhynchobdellida</taxon>
        <taxon>Glossiphoniidae</taxon>
        <taxon>Helobdella</taxon>
    </lineage>
</organism>
<evidence type="ECO:0000256" key="6">
    <source>
        <dbReference type="ARBA" id="ARBA00022840"/>
    </source>
</evidence>
<dbReference type="InterPro" id="IPR050205">
    <property type="entry name" value="CDPK_Ser/Thr_kinases"/>
</dbReference>
<dbReference type="RefSeq" id="XP_009027028.1">
    <property type="nucleotide sequence ID" value="XM_009028780.1"/>
</dbReference>
<dbReference type="InterPro" id="IPR008271">
    <property type="entry name" value="Ser/Thr_kinase_AS"/>
</dbReference>
<dbReference type="GO" id="GO:0005737">
    <property type="term" value="C:cytoplasm"/>
    <property type="evidence" value="ECO:0000318"/>
    <property type="project" value="GO_Central"/>
</dbReference>
<evidence type="ECO:0000313" key="12">
    <source>
        <dbReference type="Proteomes" id="UP000015101"/>
    </source>
</evidence>
<dbReference type="InParanoid" id="T1FVB8"/>
<dbReference type="AlphaFoldDB" id="T1FVB8"/>
<evidence type="ECO:0000256" key="4">
    <source>
        <dbReference type="ARBA" id="ARBA00022741"/>
    </source>
</evidence>
<keyword evidence="5" id="KW-0418">Kinase</keyword>
<name>T1FVB8_HELRO</name>
<sequence>MTEKNSSVDEKSFNDCYDVIDDDNGFLGKGGFGTVKSCLSKKTSKVFACKRILSAKVNRGKILKEIEILKMCTNQENIVEMVDYFEDKDGFDLVFEKMGGSSMMKRLEKYGTINGGEAKVILKSVANALKFLHSKNIAHRDVKPSNILCSSDDIIYPLKLCDFGCSEVGERFTNVEGSFYYFAPEVAALMLRVTDTGYYTTQSDMWSLGATMYKLMTNEFPIDKAFCANCSSTKNRKSCCLEPIIQRIYLGNYIMNETKLLSISEEATNIIENLMVADPRIRYTADQVLKNPWVSTAY</sequence>
<reference evidence="11" key="3">
    <citation type="submission" date="2015-06" db="UniProtKB">
        <authorList>
            <consortium name="EnsemblMetazoa"/>
        </authorList>
    </citation>
    <scope>IDENTIFICATION</scope>
</reference>
<dbReference type="OrthoDB" id="5794026at2759"/>
<comment type="similarity">
    <text evidence="1">Belongs to the protein kinase superfamily. CAMK Ser/Thr protein kinase family.</text>
</comment>
<keyword evidence="12" id="KW-1185">Reference proteome</keyword>
<accession>T1FVB8</accession>
<dbReference type="KEGG" id="hro:HELRODRAFT_193759"/>
<dbReference type="OMA" id="KAFCANC"/>
<dbReference type="InterPro" id="IPR000719">
    <property type="entry name" value="Prot_kinase_dom"/>
</dbReference>
<dbReference type="Proteomes" id="UP000015101">
    <property type="component" value="Unassembled WGS sequence"/>
</dbReference>
<dbReference type="Pfam" id="PF00069">
    <property type="entry name" value="Pkinase"/>
    <property type="match status" value="1"/>
</dbReference>
<dbReference type="eggNOG" id="KOG0607">
    <property type="taxonomic scope" value="Eukaryota"/>
</dbReference>
<dbReference type="EnsemblMetazoa" id="HelroT193759">
    <property type="protein sequence ID" value="HelroP193759"/>
    <property type="gene ID" value="HelroG193759"/>
</dbReference>
<dbReference type="GO" id="GO:0004683">
    <property type="term" value="F:calcium/calmodulin-dependent protein kinase activity"/>
    <property type="evidence" value="ECO:0000318"/>
    <property type="project" value="GO_Central"/>
</dbReference>
<evidence type="ECO:0000259" key="9">
    <source>
        <dbReference type="PROSITE" id="PS50011"/>
    </source>
</evidence>
<dbReference type="STRING" id="6412.T1FVB8"/>
<keyword evidence="6 7" id="KW-0067">ATP-binding</keyword>
<dbReference type="GO" id="GO:0005524">
    <property type="term" value="F:ATP binding"/>
    <property type="evidence" value="ECO:0007669"/>
    <property type="project" value="UniProtKB-UniRule"/>
</dbReference>
<evidence type="ECO:0000256" key="2">
    <source>
        <dbReference type="ARBA" id="ARBA00022527"/>
    </source>
</evidence>
<evidence type="ECO:0000256" key="7">
    <source>
        <dbReference type="PROSITE-ProRule" id="PRU10141"/>
    </source>
</evidence>
<dbReference type="InterPro" id="IPR017441">
    <property type="entry name" value="Protein_kinase_ATP_BS"/>
</dbReference>
<dbReference type="GO" id="GO:0009931">
    <property type="term" value="F:calcium-dependent protein serine/threonine kinase activity"/>
    <property type="evidence" value="ECO:0000318"/>
    <property type="project" value="GO_Central"/>
</dbReference>
<evidence type="ECO:0000313" key="11">
    <source>
        <dbReference type="EnsemblMetazoa" id="HelroP193759"/>
    </source>
</evidence>
<keyword evidence="4 7" id="KW-0547">Nucleotide-binding</keyword>
<dbReference type="Gene3D" id="1.10.510.10">
    <property type="entry name" value="Transferase(Phosphotransferase) domain 1"/>
    <property type="match status" value="1"/>
</dbReference>
<protein>
    <recommendedName>
        <fullName evidence="9">Protein kinase domain-containing protein</fullName>
    </recommendedName>
</protein>
<evidence type="ECO:0000313" key="10">
    <source>
        <dbReference type="EMBL" id="ESN94906.1"/>
    </source>
</evidence>
<dbReference type="SMART" id="SM00220">
    <property type="entry name" value="S_TKc"/>
    <property type="match status" value="1"/>
</dbReference>